<protein>
    <recommendedName>
        <fullName evidence="3">Transposase</fullName>
    </recommendedName>
</protein>
<accession>A0ABC9NLK1</accession>
<proteinExistence type="predicted"/>
<gene>
    <name evidence="1" type="ORF">ESCAB7627_3644</name>
</gene>
<organism evidence="1 2">
    <name type="scientific">Escherichia albertii (strain TW07627)</name>
    <dbReference type="NCBI Taxonomy" id="502347"/>
    <lineage>
        <taxon>Bacteria</taxon>
        <taxon>Pseudomonadati</taxon>
        <taxon>Pseudomonadota</taxon>
        <taxon>Gammaproteobacteria</taxon>
        <taxon>Enterobacterales</taxon>
        <taxon>Enterobacteriaceae</taxon>
        <taxon>Escherichia</taxon>
    </lineage>
</organism>
<reference evidence="1 2" key="1">
    <citation type="submission" date="2008-02" db="EMBL/GenBank/DDBJ databases">
        <title>Annotation of Escherichia albertii TW07627.</title>
        <authorList>
            <person name="Sutton G."/>
            <person name="Whittam T.S."/>
            <person name="Sebastian Y."/>
        </authorList>
    </citation>
    <scope>NUCLEOTIDE SEQUENCE [LARGE SCALE GENOMIC DNA]</scope>
    <source>
        <strain evidence="1 2">TW07627</strain>
    </source>
</reference>
<dbReference type="Proteomes" id="UP000003042">
    <property type="component" value="Unassembled WGS sequence"/>
</dbReference>
<dbReference type="AlphaFoldDB" id="A0ABC9NLK1"/>
<evidence type="ECO:0000313" key="1">
    <source>
        <dbReference type="EMBL" id="EDS91105.1"/>
    </source>
</evidence>
<evidence type="ECO:0000313" key="2">
    <source>
        <dbReference type="Proteomes" id="UP000003042"/>
    </source>
</evidence>
<sequence>MAKQRYTKSATCFYDKKLAQEDIKSPCANALSQVTNTI</sequence>
<dbReference type="EMBL" id="ABKX01000008">
    <property type="protein sequence ID" value="EDS91105.1"/>
    <property type="molecule type" value="Genomic_DNA"/>
</dbReference>
<evidence type="ECO:0008006" key="3">
    <source>
        <dbReference type="Google" id="ProtNLM"/>
    </source>
</evidence>
<name>A0ABC9NLK1_ESCAT</name>
<comment type="caution">
    <text evidence="1">The sequence shown here is derived from an EMBL/GenBank/DDBJ whole genome shotgun (WGS) entry which is preliminary data.</text>
</comment>